<dbReference type="Pfam" id="PF11700">
    <property type="entry name" value="ATG22"/>
    <property type="match status" value="2"/>
</dbReference>
<dbReference type="RefSeq" id="WP_057894265.1">
    <property type="nucleotide sequence ID" value="NZ_AYZQ01000002.1"/>
</dbReference>
<keyword evidence="4 6" id="KW-1133">Transmembrane helix</keyword>
<keyword evidence="9" id="KW-1185">Reference proteome</keyword>
<dbReference type="SUPFAM" id="SSF103473">
    <property type="entry name" value="MFS general substrate transporter"/>
    <property type="match status" value="1"/>
</dbReference>
<dbReference type="PANTHER" id="PTHR23519">
    <property type="entry name" value="AUTOPHAGY-RELATED PROTEIN 22"/>
    <property type="match status" value="1"/>
</dbReference>
<feature type="transmembrane region" description="Helical" evidence="6">
    <location>
        <begin position="54"/>
        <end position="76"/>
    </location>
</feature>
<evidence type="ECO:0000256" key="3">
    <source>
        <dbReference type="ARBA" id="ARBA00022692"/>
    </source>
</evidence>
<dbReference type="PROSITE" id="PS50850">
    <property type="entry name" value="MFS"/>
    <property type="match status" value="1"/>
</dbReference>
<accession>A0A0R2B7A4</accession>
<feature type="transmembrane region" description="Helical" evidence="6">
    <location>
        <begin position="268"/>
        <end position="288"/>
    </location>
</feature>
<evidence type="ECO:0000313" key="9">
    <source>
        <dbReference type="Proteomes" id="UP000051672"/>
    </source>
</evidence>
<keyword evidence="2" id="KW-0813">Transport</keyword>
<feature type="transmembrane region" description="Helical" evidence="6">
    <location>
        <begin position="179"/>
        <end position="199"/>
    </location>
</feature>
<keyword evidence="3 6" id="KW-0812">Transmembrane</keyword>
<dbReference type="Proteomes" id="UP000051672">
    <property type="component" value="Unassembled WGS sequence"/>
</dbReference>
<comment type="caution">
    <text evidence="8">The sequence shown here is derived from an EMBL/GenBank/DDBJ whole genome shotgun (WGS) entry which is preliminary data.</text>
</comment>
<keyword evidence="5 6" id="KW-0472">Membrane</keyword>
<feature type="transmembrane region" description="Helical" evidence="6">
    <location>
        <begin position="389"/>
        <end position="406"/>
    </location>
</feature>
<dbReference type="GO" id="GO:0022857">
    <property type="term" value="F:transmembrane transporter activity"/>
    <property type="evidence" value="ECO:0007669"/>
    <property type="project" value="InterPro"/>
</dbReference>
<organism evidence="8 9">
    <name type="scientific">Lacticaseibacillus brantae DSM 23927</name>
    <dbReference type="NCBI Taxonomy" id="1423727"/>
    <lineage>
        <taxon>Bacteria</taxon>
        <taxon>Bacillati</taxon>
        <taxon>Bacillota</taxon>
        <taxon>Bacilli</taxon>
        <taxon>Lactobacillales</taxon>
        <taxon>Lactobacillaceae</taxon>
        <taxon>Lacticaseibacillus</taxon>
    </lineage>
</organism>
<evidence type="ECO:0000256" key="5">
    <source>
        <dbReference type="ARBA" id="ARBA00023136"/>
    </source>
</evidence>
<proteinExistence type="predicted"/>
<dbReference type="EMBL" id="AYZQ01000002">
    <property type="protein sequence ID" value="KRM71990.1"/>
    <property type="molecule type" value="Genomic_DNA"/>
</dbReference>
<comment type="subcellular location">
    <subcellularLocation>
        <location evidence="1">Cell membrane</location>
        <topology evidence="1">Multi-pass membrane protein</topology>
    </subcellularLocation>
</comment>
<dbReference type="InterPro" id="IPR020846">
    <property type="entry name" value="MFS_dom"/>
</dbReference>
<gene>
    <name evidence="8" type="ORF">FC34_GL000972</name>
</gene>
<dbReference type="OrthoDB" id="9768783at2"/>
<dbReference type="GO" id="GO:0005886">
    <property type="term" value="C:plasma membrane"/>
    <property type="evidence" value="ECO:0007669"/>
    <property type="project" value="UniProtKB-SubCell"/>
</dbReference>
<dbReference type="InterPro" id="IPR024671">
    <property type="entry name" value="Atg22-like"/>
</dbReference>
<sequence length="415" mass="45520">MKKFSKAEWGWIFYDWAQGGFSIVIVTAILPIFFKSVAHTAGVSNANATAYWSYANSFSTLLISLAAPLLGAIADYRPNKKRLFSVFSLAGMIFTLAMVFVPTNQWFLLLAIYTLGAVGYAGANIFYDGFLVDVTEPDRMDRVSTFGFGIGYIGMVIPFIIVMILQLTGGFGMLDTLGIVHVGFILTAVWWLVFSLPFYRNVHQVHALPPVAHPVAESWRRVKKTVGTIWEHKPILWFLIAYFFYIDGVDTIFKMATSFGVDLGLTTTQLMLVLLMVQLVAVPFTLGYSWLAKKIGAKRSILVAVAVYIVIALYGVTLHSVTGFFILGFLVGTSQGGIQALSRSYFARLVPPESANEYFGFYNIFGRFSAIFGPLLFGVVTQIFGNSQLGIASLAILFIIGGGILLKAPTAATAN</sequence>
<dbReference type="STRING" id="1423727.FC34_GL000972"/>
<feature type="transmembrane region" description="Helical" evidence="6">
    <location>
        <begin position="300"/>
        <end position="318"/>
    </location>
</feature>
<feature type="transmembrane region" description="Helical" evidence="6">
    <location>
        <begin position="148"/>
        <end position="167"/>
    </location>
</feature>
<evidence type="ECO:0000256" key="6">
    <source>
        <dbReference type="SAM" id="Phobius"/>
    </source>
</evidence>
<feature type="transmembrane region" description="Helical" evidence="6">
    <location>
        <begin position="235"/>
        <end position="256"/>
    </location>
</feature>
<evidence type="ECO:0000313" key="8">
    <source>
        <dbReference type="EMBL" id="KRM71990.1"/>
    </source>
</evidence>
<feature type="transmembrane region" description="Helical" evidence="6">
    <location>
        <begin position="107"/>
        <end position="127"/>
    </location>
</feature>
<reference evidence="8 9" key="1">
    <citation type="journal article" date="2015" name="Genome Announc.">
        <title>Expanding the biotechnology potential of lactobacilli through comparative genomics of 213 strains and associated genera.</title>
        <authorList>
            <person name="Sun Z."/>
            <person name="Harris H.M."/>
            <person name="McCann A."/>
            <person name="Guo C."/>
            <person name="Argimon S."/>
            <person name="Zhang W."/>
            <person name="Yang X."/>
            <person name="Jeffery I.B."/>
            <person name="Cooney J.C."/>
            <person name="Kagawa T.F."/>
            <person name="Liu W."/>
            <person name="Song Y."/>
            <person name="Salvetti E."/>
            <person name="Wrobel A."/>
            <person name="Rasinkangas P."/>
            <person name="Parkhill J."/>
            <person name="Rea M.C."/>
            <person name="O'Sullivan O."/>
            <person name="Ritari J."/>
            <person name="Douillard F.P."/>
            <person name="Paul Ross R."/>
            <person name="Yang R."/>
            <person name="Briner A.E."/>
            <person name="Felis G.E."/>
            <person name="de Vos W.M."/>
            <person name="Barrangou R."/>
            <person name="Klaenhammer T.R."/>
            <person name="Caufield P.W."/>
            <person name="Cui Y."/>
            <person name="Zhang H."/>
            <person name="O'Toole P.W."/>
        </authorList>
    </citation>
    <scope>NUCLEOTIDE SEQUENCE [LARGE SCALE GENOMIC DNA]</scope>
    <source>
        <strain evidence="8 9">DSM 23927</strain>
    </source>
</reference>
<feature type="transmembrane region" description="Helical" evidence="6">
    <location>
        <begin position="83"/>
        <end position="101"/>
    </location>
</feature>
<dbReference type="InterPro" id="IPR050495">
    <property type="entry name" value="ATG22/LtaA_families"/>
</dbReference>
<evidence type="ECO:0000256" key="2">
    <source>
        <dbReference type="ARBA" id="ARBA00022448"/>
    </source>
</evidence>
<dbReference type="PANTHER" id="PTHR23519:SF1">
    <property type="entry name" value="AUTOPHAGY-RELATED PROTEIN 22"/>
    <property type="match status" value="1"/>
</dbReference>
<feature type="transmembrane region" description="Helical" evidence="6">
    <location>
        <begin position="358"/>
        <end position="377"/>
    </location>
</feature>
<feature type="transmembrane region" description="Helical" evidence="6">
    <location>
        <begin position="12"/>
        <end position="34"/>
    </location>
</feature>
<dbReference type="PATRIC" id="fig|1423727.3.peg.978"/>
<dbReference type="Gene3D" id="1.20.1250.20">
    <property type="entry name" value="MFS general substrate transporter like domains"/>
    <property type="match status" value="2"/>
</dbReference>
<evidence type="ECO:0000259" key="7">
    <source>
        <dbReference type="PROSITE" id="PS50850"/>
    </source>
</evidence>
<feature type="domain" description="Major facilitator superfamily (MFS) profile" evidence="7">
    <location>
        <begin position="234"/>
        <end position="415"/>
    </location>
</feature>
<dbReference type="AlphaFoldDB" id="A0A0R2B7A4"/>
<dbReference type="InterPro" id="IPR036259">
    <property type="entry name" value="MFS_trans_sf"/>
</dbReference>
<protein>
    <submittedName>
        <fullName evidence="8">Nucleotide pyrophosphatase</fullName>
    </submittedName>
</protein>
<name>A0A0R2B7A4_9LACO</name>
<evidence type="ECO:0000256" key="1">
    <source>
        <dbReference type="ARBA" id="ARBA00004651"/>
    </source>
</evidence>
<evidence type="ECO:0000256" key="4">
    <source>
        <dbReference type="ARBA" id="ARBA00022989"/>
    </source>
</evidence>